<dbReference type="VEuPathDB" id="PlasmoDB:PRCDC_0003900"/>
<reference evidence="9" key="2">
    <citation type="submission" date="2014-05" db="EMBL/GenBank/DDBJ databases">
        <title>The genome sequences of chimpanzee malaria parasites reveal the path to human adaptation.</title>
        <authorList>
            <person name="Otto T.D."/>
            <person name="Rayner J.C."/>
            <person name="Boehme U."/>
            <person name="Pain A."/>
            <person name="Spottiswoode N."/>
            <person name="Sanders M."/>
            <person name="Quail M."/>
            <person name="Ollomo B."/>
            <person name="Renaud F."/>
            <person name="Thomas A.W."/>
            <person name="Prugnolle F."/>
            <person name="Conway D.J."/>
            <person name="Newbold C."/>
            <person name="Berriman M."/>
        </authorList>
    </citation>
    <scope>NUCLEOTIDE SEQUENCE [LARGE SCALE GENOMIC DNA]</scope>
    <source>
        <strain evidence="9">CDC</strain>
    </source>
</reference>
<gene>
    <name evidence="9" type="primary">VAR</name>
    <name evidence="9" type="ORF">PRCDC_0003900</name>
</gene>
<dbReference type="Gene3D" id="1.10.1900.40">
    <property type="entry name" value="Acidic terminal segments, variant surface antigen of PfEMP1"/>
    <property type="match status" value="2"/>
</dbReference>
<feature type="region of interest" description="Disordered" evidence="1">
    <location>
        <begin position="887"/>
        <end position="952"/>
    </location>
</feature>
<evidence type="ECO:0000259" key="5">
    <source>
        <dbReference type="Pfam" id="PF15447"/>
    </source>
</evidence>
<dbReference type="Pfam" id="PF15447">
    <property type="entry name" value="NTS"/>
    <property type="match status" value="1"/>
</dbReference>
<feature type="compositionally biased region" description="Low complexity" evidence="1">
    <location>
        <begin position="1278"/>
        <end position="1287"/>
    </location>
</feature>
<dbReference type="InterPro" id="IPR049158">
    <property type="entry name" value="PfEMP1_CIDRalpha1_dom"/>
</dbReference>
<evidence type="ECO:0000259" key="8">
    <source>
        <dbReference type="Pfam" id="PF22672"/>
    </source>
</evidence>
<feature type="compositionally biased region" description="Polar residues" evidence="1">
    <location>
        <begin position="1798"/>
        <end position="1810"/>
    </location>
</feature>
<evidence type="ECO:0000313" key="9">
    <source>
        <dbReference type="EMBL" id="CDO62010.1"/>
    </source>
</evidence>
<evidence type="ECO:0000259" key="7">
    <source>
        <dbReference type="Pfam" id="PF21807"/>
    </source>
</evidence>
<feature type="region of interest" description="Disordered" evidence="1">
    <location>
        <begin position="1771"/>
        <end position="1878"/>
    </location>
</feature>
<evidence type="ECO:0000313" key="10">
    <source>
        <dbReference type="Proteomes" id="UP000027581"/>
    </source>
</evidence>
<keyword evidence="10" id="KW-1185">Reference proteome</keyword>
<evidence type="ECO:0000259" key="6">
    <source>
        <dbReference type="Pfam" id="PF18562"/>
    </source>
</evidence>
<feature type="region of interest" description="Disordered" evidence="1">
    <location>
        <begin position="1708"/>
        <end position="1757"/>
    </location>
</feature>
<dbReference type="GO" id="GO:0046789">
    <property type="term" value="F:host cell surface receptor binding"/>
    <property type="evidence" value="ECO:0007669"/>
    <property type="project" value="InterPro"/>
</dbReference>
<feature type="domain" description="Duffy-antigen binding" evidence="3">
    <location>
        <begin position="867"/>
        <end position="984"/>
    </location>
</feature>
<feature type="region of interest" description="Disordered" evidence="1">
    <location>
        <begin position="1259"/>
        <end position="1287"/>
    </location>
</feature>
<dbReference type="Gene3D" id="1.20.58.1930">
    <property type="match status" value="2"/>
</dbReference>
<dbReference type="VEuPathDB" id="PlasmoDB:PRG01_0414300"/>
<dbReference type="Proteomes" id="UP000027581">
    <property type="component" value="Unassembled WGS sequence"/>
</dbReference>
<dbReference type="InterPro" id="IPR044932">
    <property type="entry name" value="PfEMP1_ATS_sf"/>
</dbReference>
<dbReference type="EMBL" id="HG810708">
    <property type="protein sequence ID" value="CDO62010.1"/>
    <property type="molecule type" value="Genomic_DNA"/>
</dbReference>
<feature type="region of interest" description="Disordered" evidence="1">
    <location>
        <begin position="979"/>
        <end position="999"/>
    </location>
</feature>
<dbReference type="InterPro" id="IPR029211">
    <property type="entry name" value="PfEMP1_ATS"/>
</dbReference>
<dbReference type="FunFam" id="1.10.1900.40:FF:000001">
    <property type="entry name" value="Erythrocyte membrane protein 1"/>
    <property type="match status" value="1"/>
</dbReference>
<feature type="domain" description="Duffy-binding-like" evidence="8">
    <location>
        <begin position="314"/>
        <end position="486"/>
    </location>
</feature>
<feature type="domain" description="PfEMP1 CIDRalpha1" evidence="7">
    <location>
        <begin position="528"/>
        <end position="584"/>
    </location>
</feature>
<dbReference type="Pfam" id="PF03011">
    <property type="entry name" value="PFEMP"/>
    <property type="match status" value="2"/>
</dbReference>
<feature type="compositionally biased region" description="Basic and acidic residues" evidence="1">
    <location>
        <begin position="1771"/>
        <end position="1796"/>
    </location>
</feature>
<feature type="domain" description="Duffy-binding-like" evidence="2">
    <location>
        <begin position="1565"/>
        <end position="1716"/>
    </location>
</feature>
<feature type="compositionally biased region" description="Acidic residues" evidence="1">
    <location>
        <begin position="781"/>
        <end position="799"/>
    </location>
</feature>
<evidence type="ECO:0000259" key="4">
    <source>
        <dbReference type="Pfam" id="PF15445"/>
    </source>
</evidence>
<evidence type="ECO:0000259" key="2">
    <source>
        <dbReference type="Pfam" id="PF03011"/>
    </source>
</evidence>
<dbReference type="Pfam" id="PF05424">
    <property type="entry name" value="Duffy_binding"/>
    <property type="match status" value="3"/>
</dbReference>
<feature type="compositionally biased region" description="Basic and acidic residues" evidence="1">
    <location>
        <begin position="1743"/>
        <end position="1757"/>
    </location>
</feature>
<dbReference type="Pfam" id="PF22672">
    <property type="entry name" value="DBL_C"/>
    <property type="match status" value="2"/>
</dbReference>
<feature type="domain" description="Duffy-antigen binding" evidence="3">
    <location>
        <begin position="1118"/>
        <end position="1238"/>
    </location>
</feature>
<dbReference type="InterPro" id="IPR041480">
    <property type="entry name" value="CIDR1_gamma"/>
</dbReference>
<feature type="domain" description="Duffy-antigen binding" evidence="3">
    <location>
        <begin position="112"/>
        <end position="310"/>
    </location>
</feature>
<feature type="compositionally biased region" description="Polar residues" evidence="1">
    <location>
        <begin position="1170"/>
        <end position="1190"/>
    </location>
</feature>
<reference evidence="9" key="1">
    <citation type="submission" date="2014-01" db="EMBL/GenBank/DDBJ databases">
        <authorList>
            <person name="Aslett M."/>
        </authorList>
    </citation>
    <scope>NUCLEOTIDE SEQUENCE</scope>
    <source>
        <strain evidence="9">CDC</strain>
    </source>
</reference>
<name>A0A060RMK9_PLARE</name>
<feature type="region of interest" description="Disordered" evidence="1">
    <location>
        <begin position="2205"/>
        <end position="2266"/>
    </location>
</feature>
<dbReference type="SUPFAM" id="SSF140924">
    <property type="entry name" value="Duffy binding domain-like"/>
    <property type="match status" value="4"/>
</dbReference>
<dbReference type="Pfam" id="PF15445">
    <property type="entry name" value="ATS"/>
    <property type="match status" value="1"/>
</dbReference>
<dbReference type="InterPro" id="IPR004258">
    <property type="entry name" value="DBL"/>
</dbReference>
<dbReference type="Pfam" id="PF18562">
    <property type="entry name" value="CIDR1_gamma"/>
    <property type="match status" value="1"/>
</dbReference>
<dbReference type="InterPro" id="IPR042202">
    <property type="entry name" value="Duffy-ag-bd_sf"/>
</dbReference>
<dbReference type="Gene3D" id="1.20.1310.20">
    <property type="entry name" value="Duffy-antigen binding domain"/>
    <property type="match status" value="2"/>
</dbReference>
<feature type="compositionally biased region" description="Pro residues" evidence="1">
    <location>
        <begin position="1038"/>
        <end position="1080"/>
    </location>
</feature>
<dbReference type="InterPro" id="IPR054595">
    <property type="entry name" value="DBL_C"/>
</dbReference>
<feature type="region of interest" description="Disordered" evidence="1">
    <location>
        <begin position="1165"/>
        <end position="1209"/>
    </location>
</feature>
<feature type="domain" description="Duffy-binding-like" evidence="2">
    <location>
        <begin position="597"/>
        <end position="739"/>
    </location>
</feature>
<evidence type="ECO:0000256" key="1">
    <source>
        <dbReference type="SAM" id="MobiDB-lite"/>
    </source>
</evidence>
<feature type="region of interest" description="Disordered" evidence="1">
    <location>
        <begin position="400"/>
        <end position="423"/>
    </location>
</feature>
<feature type="domain" description="Duffy-binding-like" evidence="8">
    <location>
        <begin position="1306"/>
        <end position="1461"/>
    </location>
</feature>
<feature type="compositionally biased region" description="Low complexity" evidence="1">
    <location>
        <begin position="1191"/>
        <end position="1205"/>
    </location>
</feature>
<accession>A0A060RMK9</accession>
<feature type="compositionally biased region" description="Polar residues" evidence="1">
    <location>
        <begin position="1708"/>
        <end position="1726"/>
    </location>
</feature>
<dbReference type="Pfam" id="PF21807">
    <property type="entry name" value="PfEMP1_CIDRalpha1_dom"/>
    <property type="match status" value="1"/>
</dbReference>
<proteinExistence type="predicted"/>
<feature type="region of interest" description="Disordered" evidence="1">
    <location>
        <begin position="1026"/>
        <end position="1117"/>
    </location>
</feature>
<sequence>MGPGITGTDDLSAKHLFDSIGQKVHNKVDREDANYRKYLHGYLEKAIFEELPEGKQTPKDACDLDHTYHTTVTVGFGKENPCKDNPDVRFSYAEGAQCHPKKIKESKGKDGGACAPFRRLNLCDRNLEHIDPDKVTTDNLLADVCMAAKFEADSLERDRAKYQEQHKVAVPICTELARSFADIGDIIRGRDLYIRDERRKRSLEIKLGKIFAKIYENLMNDLEKETTMERMKKKEAEARYNDPKGKFFKLREDWWDANRATVWKAITCGNAGGKYFRKNACSGRETNSKCQCGNPANVPTYFDYVPQFLRWFEEWAEDFCRKKKKKLEDVKTNCRGKDGSGNDRYCDRNGFDCERTKYKISYFVIDKNCKTCSVSCRPYESWIANQKDVFLKQKKKSENEVQKYENGESRGGGGRKKRDTSSSEDYKVYEKHFYEILKHDNVGGLEKFLELLNKETDCQNIDGKGGEIDFTKNVEDDKNNKTFYRSDYCEPCPECGVEHYGGNQWKPKSGDQQCTVESEYNPNGAKETNINILYSGEGPEDMTKKLSEFCKDSTNKDGEKNEKWKCYYENANNNMCKMTNTGTNDKKHAKMMSFNDFFYFWVGHLLTDTINWRKELNRCIKAAKSKTCEKKCNTKCDCYKQWIEKKKDEWKQVKDQYDEQKDMGDFSPYWTLEFDLKEELLPIIEKNNSDLESIKEMRKIIEKNHNKYDLKREDENAIDALLKYEEQDANTCVENDPQKNCKPKKPKQTPASELGRSETDENDVINQKEDDESSSEHSDIGSEDEDEVEEEESVTENTEEVPGPPARPQEPVEPQEDKVKPCEIVQKLFSDPSQFNDACGTKYDKYGKERFTQWYCGGKTTDKDGAICIPPRRRRLYIGKIKEWATKTETESTSLQNGYGASGERGSKVSGSESQEEEEEQQQQQQQQKLQTSTEASGTPEGASPSHPRDVDGLLEAFVESAAIETFFLWDRYKKLNSKKPDSTMTAQDVYGNYGSSADGTDRLFGKSSGGMTVLSASSLPGQTGALVPGVLSGSPESPFPSAPGTGGPPPPLGPIPPVLPVPPGFPPGPQIPVPQPPPSSSSEEGTHDSLLNTPNALGSLGSDDPSNHPETLLSSGVIPPDFLRQMFYTLGDYRDILVGDTTANGALSKEEQSKMETIKEEIDKIIPKNSDNQPQSRETPVQSSDTPVQSSGKSLSTSGTTPSSWWKENGPHIWDGMLCALTYKDNSDGPRGGKPQKIDNADDVLTKLKEKNDYKTVTLEDENSGDTEALAQDAPQTASPTSTATGSTTLAEFVTRPAYFRWLEEWGENFCVKRTEMLAKIKEECRSDKPGKRYCSGDGHDCEKEELTSNKIFVDLHCRGCGEQCMKYKTWIKKKKTEFENQKNKYDGELQKLEDSSKNDGDDNKEFCEEMQRKKHTSAEKFLKTLKHCKNVKDDTDKDNKEYELNKIDFDKIPQTFSPSTYCKTCPTYGVTCLRRGGKDVCSPKENNDNRTEGVATPIPILIDDGTTNDIYQELKNCSEKYSFLKGLTKQQWKCQKNNGVDKCNLTNTVNETYFDKDISFNEFLQRWLRYFVQDYNKLKENINVCIKKKKEKEDKCIQGCNDKCKCAEEWLEIKEKEWEMIKNYYNQNFETKNEHIAYWVKSYFQQGLFESDYKKAQEVVGKKCDKEKLWGCTGDNLNDVEDQKQENCHKGDFITNLIEKLKQKTTSCKQKHNQPSGENSGQTCSPPPPQPPDHEEEEYENEHQNKNPHEAKKNMMPDICKGVVETQKPETVEELETCDKAADEKVDQTVEKPETNMVTENASDTESTGDNKGEDSVEPTPLSPSKEGNSEQTPFQNPDQDVESKVEKKNKIPAIKEPKTKPQPTKPKQGDENPHKLNMLPSLFPLTVGVGFLALSYWVLLKKKSKPPVDLFSVLEIPQNDYGIPTTKSSNRYIPYASGKYRGKRYIYIEGDSSGDEKYAFMSDTTDVTSSESEYEELDINDIYVPHAPKYKTLIEVVLEPSKRDTQNDIQSDDIPSNKITDIEWNELKQNFISQYLPNIQPNDYTSGNSPTNTYPTMTRHNMEEKPFIMSIQDRNLYSGDEVIYNINGDVPINANINTTTNNTTNDSLSGNHHPYSGIDLINDTLSGGNHDIYDEVLKRKENELFGTKHHPKRTSNNSVVKLTNSDPIHNQINLFHKWLDRHRNMCEKWENHHERLAKLKEKWENETHSGNKTSANITPTSDNTPPNSDNIPPNSDNIPPNSDNIPPNSDIPSGKLSDTPNGKLSDIFSDNNIHSDIPYVLNTDVSIQIDMDTNEVDDIYLDTYPDKYTVENINPVDENPPIPNQVQIEMSVKNTQMVKEKYPIGDVWDI</sequence>
<dbReference type="InterPro" id="IPR029210">
    <property type="entry name" value="PfEMP1_NTS"/>
</dbReference>
<feature type="domain" description="Plasmodium falciparum erythrocyte membrane protein 1 acidic terminal segment" evidence="4">
    <location>
        <begin position="1886"/>
        <end position="2353"/>
    </location>
</feature>
<dbReference type="GO" id="GO:0016020">
    <property type="term" value="C:membrane"/>
    <property type="evidence" value="ECO:0007669"/>
    <property type="project" value="InterPro"/>
</dbReference>
<dbReference type="Gene3D" id="1.20.58.830">
    <property type="match status" value="2"/>
</dbReference>
<feature type="compositionally biased region" description="Polar residues" evidence="1">
    <location>
        <begin position="1828"/>
        <end position="1841"/>
    </location>
</feature>
<feature type="domain" description="Cysteine-rich interdomain region 1 gamma" evidence="6">
    <location>
        <begin position="1500"/>
        <end position="1549"/>
    </location>
</feature>
<organism evidence="9 10">
    <name type="scientific">Plasmodium reichenowi</name>
    <dbReference type="NCBI Taxonomy" id="5854"/>
    <lineage>
        <taxon>Eukaryota</taxon>
        <taxon>Sar</taxon>
        <taxon>Alveolata</taxon>
        <taxon>Apicomplexa</taxon>
        <taxon>Aconoidasida</taxon>
        <taxon>Haemosporida</taxon>
        <taxon>Plasmodiidae</taxon>
        <taxon>Plasmodium</taxon>
        <taxon>Plasmodium (Laverania)</taxon>
    </lineage>
</organism>
<feature type="compositionally biased region" description="Polar residues" evidence="1">
    <location>
        <begin position="2213"/>
        <end position="2223"/>
    </location>
</feature>
<dbReference type="PhylomeDB" id="A0A060RMK9"/>
<dbReference type="InterPro" id="IPR008602">
    <property type="entry name" value="Duffy-antigen-binding"/>
</dbReference>
<feature type="compositionally biased region" description="Low complexity" evidence="1">
    <location>
        <begin position="2224"/>
        <end position="2256"/>
    </location>
</feature>
<protein>
    <submittedName>
        <fullName evidence="9">Erythrocyte membrane protein 1, EMP1</fullName>
    </submittedName>
</protein>
<feature type="domain" description="Plasmodium falciparum erythrocyte membrane protein-1 N-terminal segment" evidence="5">
    <location>
        <begin position="12"/>
        <end position="46"/>
    </location>
</feature>
<evidence type="ECO:0000259" key="3">
    <source>
        <dbReference type="Pfam" id="PF05424"/>
    </source>
</evidence>
<dbReference type="FunFam" id="1.20.58.830:FF:000002">
    <property type="entry name" value="Erythrocyte membrane protein 1, PfEMP1"/>
    <property type="match status" value="1"/>
</dbReference>
<feature type="region of interest" description="Disordered" evidence="1">
    <location>
        <begin position="733"/>
        <end position="821"/>
    </location>
</feature>
<feature type="compositionally biased region" description="Basic and acidic residues" evidence="1">
    <location>
        <begin position="1844"/>
        <end position="1862"/>
    </location>
</feature>